<name>A0A1L3I2V0_9RHOB</name>
<evidence type="ECO:0000259" key="1">
    <source>
        <dbReference type="SMART" id="SM01126"/>
    </source>
</evidence>
<dbReference type="PANTHER" id="PTHR47163">
    <property type="entry name" value="DDE_TNP_IS1595 DOMAIN-CONTAINING PROTEIN"/>
    <property type="match status" value="1"/>
</dbReference>
<dbReference type="Pfam" id="PF12762">
    <property type="entry name" value="DDE_Tnp_IS1595"/>
    <property type="match status" value="1"/>
</dbReference>
<evidence type="ECO:0000313" key="3">
    <source>
        <dbReference type="Proteomes" id="UP000183859"/>
    </source>
</evidence>
<reference evidence="3" key="1">
    <citation type="submission" date="2016-07" db="EMBL/GenBank/DDBJ databases">
        <title>Phaeobacter portensis sp. nov., a tropodithietic acid producing bacterium isolated from a German harbor.</title>
        <authorList>
            <person name="Freese H.M."/>
            <person name="Bunk B."/>
            <person name="Breider S."/>
            <person name="Brinkhoff T."/>
        </authorList>
    </citation>
    <scope>NUCLEOTIDE SEQUENCE [LARGE SCALE GENOMIC DNA]</scope>
    <source>
        <strain evidence="3">P97</strain>
    </source>
</reference>
<proteinExistence type="predicted"/>
<protein>
    <submittedName>
        <fullName evidence="2">Transposase</fullName>
    </submittedName>
</protein>
<accession>A0A1L3I2V0</accession>
<dbReference type="InterPro" id="IPR024445">
    <property type="entry name" value="Tnp_ISXO2-like"/>
</dbReference>
<dbReference type="KEGG" id="php:PhaeoP97_00955"/>
<dbReference type="InterPro" id="IPR024442">
    <property type="entry name" value="Transposase_Zn_ribbon"/>
</dbReference>
<sequence>MITELKPVRDFWKKMPSERHARIFLEAMIWPSGRHCPHCGSLSSTSIRGRSARPGLYQCGERECRLQFKVTTKTPMHAAKLDLRIWIAAIFLVLTSSKGISPVVMARILGVNQKTAWKLGHAIRELMDDREAVSARLAGVAEVDEAYVGRAPRFKKGVKNKRGRGTGKPMVLVAADRNGQAKATLVPNAQGATLGPIMKEWIDPSSALMTDSNTAYRKIGRSFASHHTVTHGKRQYSQPSKRAHINTVEAVNSQAQRALNGVYHRLGRQHLKRYPDEILWRWNHRQQEVKVRNQKTSSGTKKIATTVWKLIPVVEQMRGMLCCAVGRQIRRTPSWGLHWP</sequence>
<dbReference type="AlphaFoldDB" id="A0A1L3I2V0"/>
<keyword evidence="3" id="KW-1185">Reference proteome</keyword>
<evidence type="ECO:0000313" key="2">
    <source>
        <dbReference type="EMBL" id="APG46382.1"/>
    </source>
</evidence>
<dbReference type="NCBIfam" id="NF033547">
    <property type="entry name" value="transpos_IS1595"/>
    <property type="match status" value="1"/>
</dbReference>
<dbReference type="Pfam" id="PF12760">
    <property type="entry name" value="Zn_ribbon_IS1595"/>
    <property type="match status" value="1"/>
</dbReference>
<dbReference type="SMART" id="SM01126">
    <property type="entry name" value="DDE_Tnp_IS1595"/>
    <property type="match status" value="1"/>
</dbReference>
<organism evidence="2 3">
    <name type="scientific">Phaeobacter porticola</name>
    <dbReference type="NCBI Taxonomy" id="1844006"/>
    <lineage>
        <taxon>Bacteria</taxon>
        <taxon>Pseudomonadati</taxon>
        <taxon>Pseudomonadota</taxon>
        <taxon>Alphaproteobacteria</taxon>
        <taxon>Rhodobacterales</taxon>
        <taxon>Roseobacteraceae</taxon>
        <taxon>Phaeobacter</taxon>
    </lineage>
</organism>
<dbReference type="EMBL" id="CP016364">
    <property type="protein sequence ID" value="APG46382.1"/>
    <property type="molecule type" value="Genomic_DNA"/>
</dbReference>
<dbReference type="Proteomes" id="UP000183859">
    <property type="component" value="Chromosome"/>
</dbReference>
<dbReference type="PANTHER" id="PTHR47163:SF2">
    <property type="entry name" value="SI:DKEY-17M8.2"/>
    <property type="match status" value="1"/>
</dbReference>
<dbReference type="InterPro" id="IPR053164">
    <property type="entry name" value="IS1016-like_transposase"/>
</dbReference>
<gene>
    <name evidence="2" type="ORF">PhaeoP97_00955</name>
</gene>
<feature type="domain" description="ISXO2-like transposase" evidence="1">
    <location>
        <begin position="136"/>
        <end position="283"/>
    </location>
</feature>